<gene>
    <name evidence="1" type="ORF">DFH08DRAFT_1090004</name>
</gene>
<dbReference type="Proteomes" id="UP001218218">
    <property type="component" value="Unassembled WGS sequence"/>
</dbReference>
<keyword evidence="2" id="KW-1185">Reference proteome</keyword>
<evidence type="ECO:0000313" key="2">
    <source>
        <dbReference type="Proteomes" id="UP001218218"/>
    </source>
</evidence>
<accession>A0AAD6YYX1</accession>
<reference evidence="1" key="1">
    <citation type="submission" date="2023-03" db="EMBL/GenBank/DDBJ databases">
        <title>Massive genome expansion in bonnet fungi (Mycena s.s.) driven by repeated elements and novel gene families across ecological guilds.</title>
        <authorList>
            <consortium name="Lawrence Berkeley National Laboratory"/>
            <person name="Harder C.B."/>
            <person name="Miyauchi S."/>
            <person name="Viragh M."/>
            <person name="Kuo A."/>
            <person name="Thoen E."/>
            <person name="Andreopoulos B."/>
            <person name="Lu D."/>
            <person name="Skrede I."/>
            <person name="Drula E."/>
            <person name="Henrissat B."/>
            <person name="Morin E."/>
            <person name="Kohler A."/>
            <person name="Barry K."/>
            <person name="LaButti K."/>
            <person name="Morin E."/>
            <person name="Salamov A."/>
            <person name="Lipzen A."/>
            <person name="Mereny Z."/>
            <person name="Hegedus B."/>
            <person name="Baldrian P."/>
            <person name="Stursova M."/>
            <person name="Weitz H."/>
            <person name="Taylor A."/>
            <person name="Grigoriev I.V."/>
            <person name="Nagy L.G."/>
            <person name="Martin F."/>
            <person name="Kauserud H."/>
        </authorList>
    </citation>
    <scope>NUCLEOTIDE SEQUENCE</scope>
    <source>
        <strain evidence="1">CBHHK002</strain>
    </source>
</reference>
<proteinExistence type="predicted"/>
<protein>
    <recommendedName>
        <fullName evidence="3">F-box domain-containing protein</fullName>
    </recommendedName>
</protein>
<evidence type="ECO:0008006" key="3">
    <source>
        <dbReference type="Google" id="ProtNLM"/>
    </source>
</evidence>
<sequence>MASQVEASAALHARLEELTSPHQEVANNLEHTSSNIQRQLYDLHDPLARLPWEVSSEIFIRYLPPADEYPDVSEIVLLLNVCTLWTQIALSTTRIWAKLYIDIPDDATAEFREVFSRWLQRSRGNPLSLALTGPSIPDPETLDIVVEHAHRLQELELPSPSYLRIFLVGIGFPALTSLDVDAAEEGRCTPFDVKEFVQVLQSAPSLVHCDLGDTPEERSGTPDGTRHVCLKSLAIADGDGNASYILNTLTLPILEKLAIPVEQIDVHHLNTFLIRSSPPLETMSLHAGSILPWEDSYRPAIEERLHLAPTLTRLELTGAVELQDMLLTILSQASGDTFLPNLRTLTMDRNGTYELPDAVWYTQLADILSRRRDTLRTFCIELPAYMWKWQLGEPDKDALRVFRELINAGMDIDMGPVIKALLKNLARVSPPGAL</sequence>
<dbReference type="SUPFAM" id="SSF52047">
    <property type="entry name" value="RNI-like"/>
    <property type="match status" value="1"/>
</dbReference>
<dbReference type="AlphaFoldDB" id="A0AAD6YYX1"/>
<comment type="caution">
    <text evidence="1">The sequence shown here is derived from an EMBL/GenBank/DDBJ whole genome shotgun (WGS) entry which is preliminary data.</text>
</comment>
<dbReference type="EMBL" id="JARIHO010000122">
    <property type="protein sequence ID" value="KAJ7302027.1"/>
    <property type="molecule type" value="Genomic_DNA"/>
</dbReference>
<evidence type="ECO:0000313" key="1">
    <source>
        <dbReference type="EMBL" id="KAJ7302027.1"/>
    </source>
</evidence>
<organism evidence="1 2">
    <name type="scientific">Mycena albidolilacea</name>
    <dbReference type="NCBI Taxonomy" id="1033008"/>
    <lineage>
        <taxon>Eukaryota</taxon>
        <taxon>Fungi</taxon>
        <taxon>Dikarya</taxon>
        <taxon>Basidiomycota</taxon>
        <taxon>Agaricomycotina</taxon>
        <taxon>Agaricomycetes</taxon>
        <taxon>Agaricomycetidae</taxon>
        <taxon>Agaricales</taxon>
        <taxon>Marasmiineae</taxon>
        <taxon>Mycenaceae</taxon>
        <taxon>Mycena</taxon>
    </lineage>
</organism>
<name>A0AAD6YYX1_9AGAR</name>